<gene>
    <name evidence="9" type="primary">ynfM_1</name>
    <name evidence="9" type="ORF">GALL_153560</name>
</gene>
<feature type="transmembrane region" description="Helical" evidence="7">
    <location>
        <begin position="305"/>
        <end position="322"/>
    </location>
</feature>
<feature type="transmembrane region" description="Helical" evidence="7">
    <location>
        <begin position="136"/>
        <end position="157"/>
    </location>
</feature>
<dbReference type="CDD" id="cd17324">
    <property type="entry name" value="MFS_NepI_like"/>
    <property type="match status" value="1"/>
</dbReference>
<sequence length="400" mass="41610">MPSTEFSEQRPILLLSLAAFASSASMRVCDPLLPALARSFATTTGVAAQTISAFSIAYGLFQVAYGPLGDRYGKFRLIAWATLACMAGGIGATLATDFGWLLIFRALTGAAAAAIIPLAMAWIGDNIAYERRQATLARFLTGQIVGIAGGQLAGGAFADTLGWRWALGSLVVVYFVVAALLFAERRRNPAIDPPARPATAGGGHFLAQTLALFSISWARVVLLTVFLEGMCFYGVLAFIPSYLHQAFGLPLSAAGAILGLYALGGFLYALGVRRLVARLGEAGLARGGGLLMGLAFVLLAAGPSWAWALPACLLAGLGFYMLHNTLQTNATQMAPSHRGTAVSMFAAALYLGQSVGVLASAAVVDTASPRWLFAASACALPLIGLVFGRALGRHHAAQPG</sequence>
<dbReference type="InterPro" id="IPR011701">
    <property type="entry name" value="MFS"/>
</dbReference>
<dbReference type="GO" id="GO:0022857">
    <property type="term" value="F:transmembrane transporter activity"/>
    <property type="evidence" value="ECO:0007669"/>
    <property type="project" value="InterPro"/>
</dbReference>
<dbReference type="InterPro" id="IPR036259">
    <property type="entry name" value="MFS_trans_sf"/>
</dbReference>
<keyword evidence="3" id="KW-1003">Cell membrane</keyword>
<feature type="transmembrane region" description="Helical" evidence="7">
    <location>
        <begin position="220"/>
        <end position="243"/>
    </location>
</feature>
<feature type="transmembrane region" description="Helical" evidence="7">
    <location>
        <begin position="342"/>
        <end position="364"/>
    </location>
</feature>
<protein>
    <submittedName>
        <fullName evidence="9">Inner membrane transport protein YnfM</fullName>
    </submittedName>
</protein>
<evidence type="ECO:0000256" key="6">
    <source>
        <dbReference type="ARBA" id="ARBA00023136"/>
    </source>
</evidence>
<feature type="transmembrane region" description="Helical" evidence="7">
    <location>
        <begin position="46"/>
        <end position="65"/>
    </location>
</feature>
<comment type="caution">
    <text evidence="9">The sequence shown here is derived from an EMBL/GenBank/DDBJ whole genome shotgun (WGS) entry which is preliminary data.</text>
</comment>
<dbReference type="InterPro" id="IPR020846">
    <property type="entry name" value="MFS_dom"/>
</dbReference>
<feature type="transmembrane region" description="Helical" evidence="7">
    <location>
        <begin position="163"/>
        <end position="183"/>
    </location>
</feature>
<dbReference type="Gene3D" id="1.20.1250.20">
    <property type="entry name" value="MFS general substrate transporter like domains"/>
    <property type="match status" value="1"/>
</dbReference>
<organism evidence="9">
    <name type="scientific">mine drainage metagenome</name>
    <dbReference type="NCBI Taxonomy" id="410659"/>
    <lineage>
        <taxon>unclassified sequences</taxon>
        <taxon>metagenomes</taxon>
        <taxon>ecological metagenomes</taxon>
    </lineage>
</organism>
<proteinExistence type="predicted"/>
<keyword evidence="5 7" id="KW-1133">Transmembrane helix</keyword>
<evidence type="ECO:0000256" key="1">
    <source>
        <dbReference type="ARBA" id="ARBA00004651"/>
    </source>
</evidence>
<evidence type="ECO:0000256" key="5">
    <source>
        <dbReference type="ARBA" id="ARBA00022989"/>
    </source>
</evidence>
<keyword evidence="6 7" id="KW-0472">Membrane</keyword>
<dbReference type="Pfam" id="PF07690">
    <property type="entry name" value="MFS_1"/>
    <property type="match status" value="1"/>
</dbReference>
<dbReference type="EMBL" id="MLJW01000073">
    <property type="protein sequence ID" value="OIR02642.1"/>
    <property type="molecule type" value="Genomic_DNA"/>
</dbReference>
<feature type="transmembrane region" description="Helical" evidence="7">
    <location>
        <begin position="249"/>
        <end position="270"/>
    </location>
</feature>
<reference evidence="9" key="1">
    <citation type="submission" date="2016-10" db="EMBL/GenBank/DDBJ databases">
        <title>Sequence of Gallionella enrichment culture.</title>
        <authorList>
            <person name="Poehlein A."/>
            <person name="Muehling M."/>
            <person name="Daniel R."/>
        </authorList>
    </citation>
    <scope>NUCLEOTIDE SEQUENCE</scope>
</reference>
<evidence type="ECO:0000256" key="2">
    <source>
        <dbReference type="ARBA" id="ARBA00022448"/>
    </source>
</evidence>
<feature type="domain" description="Major facilitator superfamily (MFS) profile" evidence="8">
    <location>
        <begin position="11"/>
        <end position="393"/>
    </location>
</feature>
<feature type="transmembrane region" description="Helical" evidence="7">
    <location>
        <begin position="102"/>
        <end position="124"/>
    </location>
</feature>
<dbReference type="PROSITE" id="PS50850">
    <property type="entry name" value="MFS"/>
    <property type="match status" value="1"/>
</dbReference>
<feature type="transmembrane region" description="Helical" evidence="7">
    <location>
        <begin position="282"/>
        <end position="299"/>
    </location>
</feature>
<feature type="transmembrane region" description="Helical" evidence="7">
    <location>
        <begin position="370"/>
        <end position="391"/>
    </location>
</feature>
<name>A0A1J5S3H3_9ZZZZ</name>
<keyword evidence="4 7" id="KW-0812">Transmembrane</keyword>
<keyword evidence="2" id="KW-0813">Transport</keyword>
<dbReference type="SUPFAM" id="SSF103473">
    <property type="entry name" value="MFS general substrate transporter"/>
    <property type="match status" value="1"/>
</dbReference>
<dbReference type="PANTHER" id="PTHR42718">
    <property type="entry name" value="MAJOR FACILITATOR SUPERFAMILY MULTIDRUG TRANSPORTER MFSC"/>
    <property type="match status" value="1"/>
</dbReference>
<comment type="subcellular location">
    <subcellularLocation>
        <location evidence="1">Cell membrane</location>
        <topology evidence="1">Multi-pass membrane protein</topology>
    </subcellularLocation>
</comment>
<dbReference type="GO" id="GO:0005886">
    <property type="term" value="C:plasma membrane"/>
    <property type="evidence" value="ECO:0007669"/>
    <property type="project" value="UniProtKB-SubCell"/>
</dbReference>
<dbReference type="AlphaFoldDB" id="A0A1J5S3H3"/>
<evidence type="ECO:0000256" key="7">
    <source>
        <dbReference type="SAM" id="Phobius"/>
    </source>
</evidence>
<feature type="transmembrane region" description="Helical" evidence="7">
    <location>
        <begin position="77"/>
        <end position="96"/>
    </location>
</feature>
<dbReference type="PANTHER" id="PTHR42718:SF46">
    <property type="entry name" value="BLR6921 PROTEIN"/>
    <property type="match status" value="1"/>
</dbReference>
<evidence type="ECO:0000313" key="9">
    <source>
        <dbReference type="EMBL" id="OIR02642.1"/>
    </source>
</evidence>
<accession>A0A1J5S3H3</accession>
<evidence type="ECO:0000256" key="4">
    <source>
        <dbReference type="ARBA" id="ARBA00022692"/>
    </source>
</evidence>
<evidence type="ECO:0000256" key="3">
    <source>
        <dbReference type="ARBA" id="ARBA00022475"/>
    </source>
</evidence>
<evidence type="ECO:0000259" key="8">
    <source>
        <dbReference type="PROSITE" id="PS50850"/>
    </source>
</evidence>